<reference evidence="1" key="2">
    <citation type="journal article" date="2015" name="Data Brief">
        <title>Shoot transcriptome of the giant reed, Arundo donax.</title>
        <authorList>
            <person name="Barrero R.A."/>
            <person name="Guerrero F.D."/>
            <person name="Moolhuijzen P."/>
            <person name="Goolsby J.A."/>
            <person name="Tidwell J."/>
            <person name="Bellgard S.E."/>
            <person name="Bellgard M.I."/>
        </authorList>
    </citation>
    <scope>NUCLEOTIDE SEQUENCE</scope>
    <source>
        <tissue evidence="1">Shoot tissue taken approximately 20 cm above the soil surface</tissue>
    </source>
</reference>
<name>A0A0A9EZ08_ARUDO</name>
<sequence>MFCFTSSVLLFHNRDLYSEVLLRAIFLTFLSNLFI</sequence>
<reference evidence="1" key="1">
    <citation type="submission" date="2014-09" db="EMBL/GenBank/DDBJ databases">
        <authorList>
            <person name="Magalhaes I.L.F."/>
            <person name="Oliveira U."/>
            <person name="Santos F.R."/>
            <person name="Vidigal T.H.D.A."/>
            <person name="Brescovit A.D."/>
            <person name="Santos A.J."/>
        </authorList>
    </citation>
    <scope>NUCLEOTIDE SEQUENCE</scope>
    <source>
        <tissue evidence="1">Shoot tissue taken approximately 20 cm above the soil surface</tissue>
    </source>
</reference>
<dbReference type="AlphaFoldDB" id="A0A0A9EZ08"/>
<proteinExistence type="predicted"/>
<evidence type="ECO:0000313" key="1">
    <source>
        <dbReference type="EMBL" id="JAE01273.1"/>
    </source>
</evidence>
<accession>A0A0A9EZ08</accession>
<protein>
    <submittedName>
        <fullName evidence="1">Uncharacterized protein</fullName>
    </submittedName>
</protein>
<organism evidence="1">
    <name type="scientific">Arundo donax</name>
    <name type="common">Giant reed</name>
    <name type="synonym">Donax arundinaceus</name>
    <dbReference type="NCBI Taxonomy" id="35708"/>
    <lineage>
        <taxon>Eukaryota</taxon>
        <taxon>Viridiplantae</taxon>
        <taxon>Streptophyta</taxon>
        <taxon>Embryophyta</taxon>
        <taxon>Tracheophyta</taxon>
        <taxon>Spermatophyta</taxon>
        <taxon>Magnoliopsida</taxon>
        <taxon>Liliopsida</taxon>
        <taxon>Poales</taxon>
        <taxon>Poaceae</taxon>
        <taxon>PACMAD clade</taxon>
        <taxon>Arundinoideae</taxon>
        <taxon>Arundineae</taxon>
        <taxon>Arundo</taxon>
    </lineage>
</organism>
<dbReference type="EMBL" id="GBRH01196623">
    <property type="protein sequence ID" value="JAE01273.1"/>
    <property type="molecule type" value="Transcribed_RNA"/>
</dbReference>